<evidence type="ECO:0000313" key="2">
    <source>
        <dbReference type="Proteomes" id="UP000013085"/>
    </source>
</evidence>
<dbReference type="RefSeq" id="WP_002594806.1">
    <property type="nucleotide sequence ID" value="NZ_KB850995.1"/>
</dbReference>
<dbReference type="Proteomes" id="UP000013085">
    <property type="component" value="Unassembled WGS sequence"/>
</dbReference>
<sequence length="134" mass="15022">MKHKKFLLIALICLIGIGISFLLFSAHRPFKDLEAADITSASVRLSPPDTTIQIVETEELVSYLNEVVIYNKDNSYTEYAGQAVIFTLSLADGSQVEIIAYNPFIIIDGIGYKCKYEPCEALNHYANELMTREP</sequence>
<dbReference type="AlphaFoldDB" id="A0A0E2H335"/>
<dbReference type="HOGENOM" id="CLU_156480_0_0_9"/>
<protein>
    <submittedName>
        <fullName evidence="1">Uncharacterized protein</fullName>
    </submittedName>
</protein>
<proteinExistence type="predicted"/>
<gene>
    <name evidence="1" type="ORF">HMPREF1090_05401</name>
</gene>
<organism evidence="1 2">
    <name type="scientific">[Clostridium] clostridioforme 90A8</name>
    <dbReference type="NCBI Taxonomy" id="999408"/>
    <lineage>
        <taxon>Bacteria</taxon>
        <taxon>Bacillati</taxon>
        <taxon>Bacillota</taxon>
        <taxon>Clostridia</taxon>
        <taxon>Lachnospirales</taxon>
        <taxon>Lachnospiraceae</taxon>
        <taxon>Enterocloster</taxon>
    </lineage>
</organism>
<comment type="caution">
    <text evidence="1">The sequence shown here is derived from an EMBL/GenBank/DDBJ whole genome shotgun (WGS) entry which is preliminary data.</text>
</comment>
<dbReference type="EMBL" id="AGYR01000072">
    <property type="protein sequence ID" value="ENZ06918.1"/>
    <property type="molecule type" value="Genomic_DNA"/>
</dbReference>
<accession>A0A0E2H335</accession>
<evidence type="ECO:0000313" key="1">
    <source>
        <dbReference type="EMBL" id="ENZ06918.1"/>
    </source>
</evidence>
<reference evidence="1 2" key="1">
    <citation type="submission" date="2013-01" db="EMBL/GenBank/DDBJ databases">
        <title>The Genome Sequence of Clostridium clostridioforme 90A8.</title>
        <authorList>
            <consortium name="The Broad Institute Genome Sequencing Platform"/>
            <person name="Earl A."/>
            <person name="Ward D."/>
            <person name="Feldgarden M."/>
            <person name="Gevers D."/>
            <person name="Courvalin P."/>
            <person name="Lambert T."/>
            <person name="Walker B."/>
            <person name="Young S.K."/>
            <person name="Zeng Q."/>
            <person name="Gargeya S."/>
            <person name="Fitzgerald M."/>
            <person name="Haas B."/>
            <person name="Abouelleil A."/>
            <person name="Alvarado L."/>
            <person name="Arachchi H.M."/>
            <person name="Berlin A.M."/>
            <person name="Chapman S.B."/>
            <person name="Dewar J."/>
            <person name="Goldberg J."/>
            <person name="Griggs A."/>
            <person name="Gujja S."/>
            <person name="Hansen M."/>
            <person name="Howarth C."/>
            <person name="Imamovic A."/>
            <person name="Larimer J."/>
            <person name="McCowan C."/>
            <person name="Murphy C."/>
            <person name="Neiman D."/>
            <person name="Pearson M."/>
            <person name="Priest M."/>
            <person name="Roberts A."/>
            <person name="Saif S."/>
            <person name="Shea T."/>
            <person name="Sisk P."/>
            <person name="Sykes S."/>
            <person name="Wortman J."/>
            <person name="Nusbaum C."/>
            <person name="Birren B."/>
        </authorList>
    </citation>
    <scope>NUCLEOTIDE SEQUENCE [LARGE SCALE GENOMIC DNA]</scope>
    <source>
        <strain evidence="1 2">90A8</strain>
    </source>
</reference>
<name>A0A0E2H335_9FIRM</name>